<evidence type="ECO:0000259" key="5">
    <source>
        <dbReference type="Pfam" id="PF20990"/>
    </source>
</evidence>
<accession>A0A917IHL8</accession>
<dbReference type="Pfam" id="PF09972">
    <property type="entry name" value="DUF2207"/>
    <property type="match status" value="1"/>
</dbReference>
<keyword evidence="2" id="KW-1133">Transmembrane helix</keyword>
<evidence type="ECO:0008006" key="8">
    <source>
        <dbReference type="Google" id="ProtNLM"/>
    </source>
</evidence>
<feature type="transmembrane region" description="Helical" evidence="2">
    <location>
        <begin position="416"/>
        <end position="436"/>
    </location>
</feature>
<keyword evidence="3" id="KW-0732">Signal</keyword>
<dbReference type="InterPro" id="IPR018702">
    <property type="entry name" value="DUF2207"/>
</dbReference>
<reference evidence="6" key="2">
    <citation type="submission" date="2020-09" db="EMBL/GenBank/DDBJ databases">
        <authorList>
            <person name="Sun Q."/>
            <person name="Zhou Y."/>
        </authorList>
    </citation>
    <scope>NUCLEOTIDE SEQUENCE</scope>
    <source>
        <strain evidence="6">CGMCC 1.15794</strain>
    </source>
</reference>
<sequence>MTRRTVLAATAALAAAGGAVALAPSAFADVDDFSYSRYEVDMHLGTTEDGRARLDVTETWVAEFPDHDQNRGIVRGIPTDYRGAPTEPTDVSVTDGSGAPVVFESDDEEIDGIDYRVLSIDDDTFKHGTTTYVISYTLENVAFAPDREEGTPDELYWDLLPGGTPQPIGVATATITVDPDVAARYTGELLCFTGAHGSTDPCEVTESGSGGGLVLEAELRERVPGQEWTVAVQFEPGTFTRPFIGSETPFARAVGWVWGALAALTTGFVAVTAKRRWRHAPGRGIVIAQYEPEPDVPLRLAAALLGGSATKARVFPAEVVALAVAGSVRLVVTDPGARTPTFEVERAGDPPAGEGSVAETLRAAYDALFPGGERVNALDRRDEKLYARIQRLDRVRLTRGFLEKPADRIPARIGRFSALAGGVVGVALLAACAIIGAGGAFLAVFIVTLLHVVLSLTFGAAPKLRTERGSRALEHLRGLREFIELAEADRLRMLQSVEGAERIDVGDDRQLVRLYERLLPWAVLFGQERSWSEALAARYDALGAPAWWSDGGAGFRTGVFVGAMSSTNATLAPSRFAPSGGSASSGSGFSGGGFSGGGGGGGFSGGR</sequence>
<evidence type="ECO:0000313" key="6">
    <source>
        <dbReference type="EMBL" id="GGH50146.1"/>
    </source>
</evidence>
<feature type="domain" description="DUF2207" evidence="4">
    <location>
        <begin position="36"/>
        <end position="194"/>
    </location>
</feature>
<dbReference type="AlphaFoldDB" id="A0A917IHL8"/>
<dbReference type="EMBL" id="BMJY01000020">
    <property type="protein sequence ID" value="GGH50146.1"/>
    <property type="molecule type" value="Genomic_DNA"/>
</dbReference>
<dbReference type="PROSITE" id="PS51318">
    <property type="entry name" value="TAT"/>
    <property type="match status" value="1"/>
</dbReference>
<evidence type="ECO:0000256" key="2">
    <source>
        <dbReference type="SAM" id="Phobius"/>
    </source>
</evidence>
<feature type="region of interest" description="Disordered" evidence="1">
    <location>
        <begin position="587"/>
        <end position="607"/>
    </location>
</feature>
<reference evidence="6" key="1">
    <citation type="journal article" date="2014" name="Int. J. Syst. Evol. Microbiol.">
        <title>Complete genome sequence of Corynebacterium casei LMG S-19264T (=DSM 44701T), isolated from a smear-ripened cheese.</title>
        <authorList>
            <consortium name="US DOE Joint Genome Institute (JGI-PGF)"/>
            <person name="Walter F."/>
            <person name="Albersmeier A."/>
            <person name="Kalinowski J."/>
            <person name="Ruckert C."/>
        </authorList>
    </citation>
    <scope>NUCLEOTIDE SEQUENCE</scope>
    <source>
        <strain evidence="6">CGMCC 1.15794</strain>
    </source>
</reference>
<dbReference type="InterPro" id="IPR006311">
    <property type="entry name" value="TAT_signal"/>
</dbReference>
<feature type="region of interest" description="Disordered" evidence="1">
    <location>
        <begin position="78"/>
        <end position="97"/>
    </location>
</feature>
<evidence type="ECO:0000256" key="1">
    <source>
        <dbReference type="SAM" id="MobiDB-lite"/>
    </source>
</evidence>
<evidence type="ECO:0000256" key="3">
    <source>
        <dbReference type="SAM" id="SignalP"/>
    </source>
</evidence>
<dbReference type="Pfam" id="PF20990">
    <property type="entry name" value="DUF2207_C"/>
    <property type="match status" value="1"/>
</dbReference>
<keyword evidence="2" id="KW-0812">Transmembrane</keyword>
<feature type="domain" description="Predicted membrane protein YciQ-like C-terminal" evidence="5">
    <location>
        <begin position="288"/>
        <end position="535"/>
    </location>
</feature>
<keyword evidence="7" id="KW-1185">Reference proteome</keyword>
<dbReference type="RefSeq" id="WP_188757070.1">
    <property type="nucleotide sequence ID" value="NZ_BMJY01000020.1"/>
</dbReference>
<keyword evidence="2" id="KW-0472">Membrane</keyword>
<feature type="transmembrane region" description="Helical" evidence="2">
    <location>
        <begin position="442"/>
        <end position="461"/>
    </location>
</feature>
<proteinExistence type="predicted"/>
<protein>
    <recommendedName>
        <fullName evidence="8">DUF2207 domain-containing protein</fullName>
    </recommendedName>
</protein>
<evidence type="ECO:0000259" key="4">
    <source>
        <dbReference type="Pfam" id="PF09972"/>
    </source>
</evidence>
<feature type="chain" id="PRO_5036711093" description="DUF2207 domain-containing protein" evidence="3">
    <location>
        <begin position="29"/>
        <end position="607"/>
    </location>
</feature>
<organism evidence="6 7">
    <name type="scientific">Microbacterium album</name>
    <dbReference type="NCBI Taxonomy" id="2053191"/>
    <lineage>
        <taxon>Bacteria</taxon>
        <taxon>Bacillati</taxon>
        <taxon>Actinomycetota</taxon>
        <taxon>Actinomycetes</taxon>
        <taxon>Micrococcales</taxon>
        <taxon>Microbacteriaceae</taxon>
        <taxon>Microbacterium</taxon>
    </lineage>
</organism>
<feature type="transmembrane region" description="Helical" evidence="2">
    <location>
        <begin position="253"/>
        <end position="273"/>
    </location>
</feature>
<gene>
    <name evidence="6" type="ORF">GCM10010921_28680</name>
</gene>
<dbReference type="InterPro" id="IPR048389">
    <property type="entry name" value="YciQ-like_C"/>
</dbReference>
<dbReference type="Proteomes" id="UP000657592">
    <property type="component" value="Unassembled WGS sequence"/>
</dbReference>
<evidence type="ECO:0000313" key="7">
    <source>
        <dbReference type="Proteomes" id="UP000657592"/>
    </source>
</evidence>
<feature type="compositionally biased region" description="Gly residues" evidence="1">
    <location>
        <begin position="588"/>
        <end position="607"/>
    </location>
</feature>
<comment type="caution">
    <text evidence="6">The sequence shown here is derived from an EMBL/GenBank/DDBJ whole genome shotgun (WGS) entry which is preliminary data.</text>
</comment>
<name>A0A917IHL8_9MICO</name>
<feature type="signal peptide" evidence="3">
    <location>
        <begin position="1"/>
        <end position="28"/>
    </location>
</feature>